<gene>
    <name evidence="1" type="ORF">D915_006689</name>
</gene>
<proteinExistence type="predicted"/>
<evidence type="ECO:0000313" key="2">
    <source>
        <dbReference type="Proteomes" id="UP000230066"/>
    </source>
</evidence>
<keyword evidence="1" id="KW-0648">Protein biosynthesis</keyword>
<comment type="caution">
    <text evidence="1">The sequence shown here is derived from an EMBL/GenBank/DDBJ whole genome shotgun (WGS) entry which is preliminary data.</text>
</comment>
<dbReference type="GO" id="GO:0003743">
    <property type="term" value="F:translation initiation factor activity"/>
    <property type="evidence" value="ECO:0007669"/>
    <property type="project" value="UniProtKB-KW"/>
</dbReference>
<dbReference type="Pfam" id="PF01398">
    <property type="entry name" value="JAB"/>
    <property type="match status" value="1"/>
</dbReference>
<dbReference type="SMART" id="SM00232">
    <property type="entry name" value="JAB_MPN"/>
    <property type="match status" value="1"/>
</dbReference>
<reference evidence="1" key="1">
    <citation type="submission" date="2019-03" db="EMBL/GenBank/DDBJ databases">
        <title>Improved annotation for the trematode Fasciola hepatica.</title>
        <authorList>
            <person name="Choi Y.-J."/>
            <person name="Martin J."/>
            <person name="Mitreva M."/>
        </authorList>
    </citation>
    <scope>NUCLEOTIDE SEQUENCE [LARGE SCALE GENOMIC DNA]</scope>
</reference>
<protein>
    <submittedName>
        <fullName evidence="1">Eukaryotic translation initiation factor 3</fullName>
    </submittedName>
</protein>
<dbReference type="InterPro" id="IPR037518">
    <property type="entry name" value="MPN"/>
</dbReference>
<evidence type="ECO:0000313" key="1">
    <source>
        <dbReference type="EMBL" id="THD22613.1"/>
    </source>
</evidence>
<name>A0A2H1C5U7_FASHE</name>
<keyword evidence="1" id="KW-0396">Initiation factor</keyword>
<sequence>MEPRLERVCVEGLVLLKVIKHYQDEAVSSQYPVHGVLLGLCRGNELEVTNCFPLPKTADDDPNANETLNAFETKMIKILRQLNVDYLNVGFYQSGPGGVTINRANIDNIFQRQVDVPESILLTYDPTRTSRGQMGLKAYQLSPDLLSAREEAERRLRLSTNTKVSKQAFFIEIVVLSSHDQKSSV</sequence>
<accession>A0A2H1C5U7</accession>
<dbReference type="InterPro" id="IPR050242">
    <property type="entry name" value="JAMM_MPN+_peptidase_M67A"/>
</dbReference>
<dbReference type="InterPro" id="IPR000555">
    <property type="entry name" value="JAMM/MPN+_dom"/>
</dbReference>
<dbReference type="Gene3D" id="3.40.140.10">
    <property type="entry name" value="Cytidine Deaminase, domain 2"/>
    <property type="match status" value="1"/>
</dbReference>
<keyword evidence="2" id="KW-1185">Reference proteome</keyword>
<dbReference type="PROSITE" id="PS50249">
    <property type="entry name" value="MPN"/>
    <property type="match status" value="1"/>
</dbReference>
<organism evidence="1 2">
    <name type="scientific">Fasciola hepatica</name>
    <name type="common">Liver fluke</name>
    <dbReference type="NCBI Taxonomy" id="6192"/>
    <lineage>
        <taxon>Eukaryota</taxon>
        <taxon>Metazoa</taxon>
        <taxon>Spiralia</taxon>
        <taxon>Lophotrochozoa</taxon>
        <taxon>Platyhelminthes</taxon>
        <taxon>Trematoda</taxon>
        <taxon>Digenea</taxon>
        <taxon>Plagiorchiida</taxon>
        <taxon>Echinostomata</taxon>
        <taxon>Echinostomatoidea</taxon>
        <taxon>Fasciolidae</taxon>
        <taxon>Fasciola</taxon>
    </lineage>
</organism>
<dbReference type="AlphaFoldDB" id="A0A2H1C5U7"/>
<dbReference type="Proteomes" id="UP000230066">
    <property type="component" value="Unassembled WGS sequence"/>
</dbReference>
<dbReference type="GO" id="GO:0008237">
    <property type="term" value="F:metallopeptidase activity"/>
    <property type="evidence" value="ECO:0007669"/>
    <property type="project" value="InterPro"/>
</dbReference>
<dbReference type="PANTHER" id="PTHR10410">
    <property type="entry name" value="EUKARYOTIC TRANSLATION INITIATION FACTOR 3 -RELATED"/>
    <property type="match status" value="1"/>
</dbReference>
<dbReference type="EMBL" id="JXXN02002640">
    <property type="protein sequence ID" value="THD22613.1"/>
    <property type="molecule type" value="Genomic_DNA"/>
</dbReference>